<protein>
    <submittedName>
        <fullName evidence="3">Uncharacterized protein</fullName>
    </submittedName>
</protein>
<dbReference type="RefSeq" id="WP_004831603.1">
    <property type="nucleotide sequence ID" value="NZ_KB849468.1"/>
</dbReference>
<keyword evidence="2" id="KW-0732">Signal</keyword>
<feature type="compositionally biased region" description="Basic and acidic residues" evidence="1">
    <location>
        <begin position="270"/>
        <end position="279"/>
    </location>
</feature>
<reference evidence="3 4" key="1">
    <citation type="submission" date="2013-02" db="EMBL/GenBank/DDBJ databases">
        <title>The Genome Sequence of Acinetobacter bereziniae NIPH 3.</title>
        <authorList>
            <consortium name="The Broad Institute Genome Sequencing Platform"/>
            <consortium name="The Broad Institute Genome Sequencing Center for Infectious Disease"/>
            <person name="Cerqueira G."/>
            <person name="Feldgarden M."/>
            <person name="Courvalin P."/>
            <person name="Perichon B."/>
            <person name="Grillot-Courvalin C."/>
            <person name="Clermont D."/>
            <person name="Rocha E."/>
            <person name="Yoon E.-J."/>
            <person name="Nemec A."/>
            <person name="Walker B."/>
            <person name="Young S.K."/>
            <person name="Zeng Q."/>
            <person name="Gargeya S."/>
            <person name="Fitzgerald M."/>
            <person name="Haas B."/>
            <person name="Abouelleil A."/>
            <person name="Alvarado L."/>
            <person name="Arachchi H.M."/>
            <person name="Berlin A.M."/>
            <person name="Chapman S.B."/>
            <person name="Dewar J."/>
            <person name="Goldberg J."/>
            <person name="Griggs A."/>
            <person name="Gujja S."/>
            <person name="Hansen M."/>
            <person name="Howarth C."/>
            <person name="Imamovic A."/>
            <person name="Larimer J."/>
            <person name="McCowan C."/>
            <person name="Murphy C."/>
            <person name="Neiman D."/>
            <person name="Pearson M."/>
            <person name="Priest M."/>
            <person name="Roberts A."/>
            <person name="Saif S."/>
            <person name="Shea T."/>
            <person name="Sisk P."/>
            <person name="Sykes S."/>
            <person name="Wortman J."/>
            <person name="Nusbaum C."/>
            <person name="Birren B."/>
        </authorList>
    </citation>
    <scope>NUCLEOTIDE SEQUENCE [LARGE SCALE GENOMIC DNA]</scope>
    <source>
        <strain evidence="3 4">NIPH 3</strain>
    </source>
</reference>
<name>N8YNT5_ACIBZ</name>
<dbReference type="Proteomes" id="UP000013270">
    <property type="component" value="Unassembled WGS sequence"/>
</dbReference>
<feature type="chain" id="PRO_5004137363" evidence="2">
    <location>
        <begin position="23"/>
        <end position="349"/>
    </location>
</feature>
<dbReference type="AlphaFoldDB" id="N8YNT5"/>
<comment type="caution">
    <text evidence="3">The sequence shown here is derived from an EMBL/GenBank/DDBJ whole genome shotgun (WGS) entry which is preliminary data.</text>
</comment>
<feature type="region of interest" description="Disordered" evidence="1">
    <location>
        <begin position="254"/>
        <end position="279"/>
    </location>
</feature>
<feature type="signal peptide" evidence="2">
    <location>
        <begin position="1"/>
        <end position="22"/>
    </location>
</feature>
<dbReference type="PATRIC" id="fig|1217651.3.peg.3021"/>
<evidence type="ECO:0000313" key="3">
    <source>
        <dbReference type="EMBL" id="ENV20925.1"/>
    </source>
</evidence>
<accession>N8YNT5</accession>
<proteinExistence type="predicted"/>
<evidence type="ECO:0000313" key="4">
    <source>
        <dbReference type="Proteomes" id="UP000013270"/>
    </source>
</evidence>
<evidence type="ECO:0000256" key="1">
    <source>
        <dbReference type="SAM" id="MobiDB-lite"/>
    </source>
</evidence>
<evidence type="ECO:0000256" key="2">
    <source>
        <dbReference type="SAM" id="SignalP"/>
    </source>
</evidence>
<dbReference type="HOGENOM" id="CLU_793717_0_0_6"/>
<sequence>MKKSLALLSGICLALSSGLASAVTLNGWNVGNPTPVGATGLVNATKNVGGVAKISNASIVPNASQVSKILRGGVAGVALTVAVNELLDGIDWVMDPANNQIKYKEKTDSISNSDEFYYYEKFDSDNEWKSNNYESILKSYTAHWNNGNYNGWGEITGNRGCNLQNNVVACDVIYKNYPNWVAPVYIQKIANPNYDPSKLNDKSLPFDTVSQKVIDNAQAGNTDAQVATVAAAQDILNEAQNDAEKAKPIVQQFEDNSTNADPNNPDPDDEKPVNDGKQSKKMNEKQIGELVGNKNWHNTPLKKKIVKTYSKELRGSNNFDFYKDPKTGEIFIKGNKSKEMILINLEKFL</sequence>
<dbReference type="EMBL" id="APPK01000045">
    <property type="protein sequence ID" value="ENV20925.1"/>
    <property type="molecule type" value="Genomic_DNA"/>
</dbReference>
<gene>
    <name evidence="3" type="ORF">F963_03056</name>
</gene>
<organism evidence="3 4">
    <name type="scientific">Acinetobacter bereziniae NIPH 3</name>
    <dbReference type="NCBI Taxonomy" id="1217651"/>
    <lineage>
        <taxon>Bacteria</taxon>
        <taxon>Pseudomonadati</taxon>
        <taxon>Pseudomonadota</taxon>
        <taxon>Gammaproteobacteria</taxon>
        <taxon>Moraxellales</taxon>
        <taxon>Moraxellaceae</taxon>
        <taxon>Acinetobacter</taxon>
    </lineage>
</organism>